<proteinExistence type="predicted"/>
<dbReference type="OrthoDB" id="2298465at2"/>
<evidence type="ECO:0000256" key="1">
    <source>
        <dbReference type="ARBA" id="ARBA00004236"/>
    </source>
</evidence>
<evidence type="ECO:0000256" key="3">
    <source>
        <dbReference type="ARBA" id="ARBA00022692"/>
    </source>
</evidence>
<accession>A0A5R9C7U4</accession>
<dbReference type="EMBL" id="VBTE01000002">
    <property type="protein sequence ID" value="TLQ09347.1"/>
    <property type="molecule type" value="Genomic_DNA"/>
</dbReference>
<dbReference type="AlphaFoldDB" id="A0A5R9C7U4"/>
<comment type="subcellular location">
    <subcellularLocation>
        <location evidence="1">Cell membrane</location>
    </subcellularLocation>
</comment>
<dbReference type="GO" id="GO:0044781">
    <property type="term" value="P:bacterial-type flagellum organization"/>
    <property type="evidence" value="ECO:0007669"/>
    <property type="project" value="InterPro"/>
</dbReference>
<evidence type="ECO:0000256" key="2">
    <source>
        <dbReference type="ARBA" id="ARBA00022475"/>
    </source>
</evidence>
<dbReference type="STRING" id="191770.SAMN04488013_103164"/>
<comment type="caution">
    <text evidence="7">The sequence shown here is derived from an EMBL/GenBank/DDBJ whole genome shotgun (WGS) entry which is preliminary data.</text>
</comment>
<dbReference type="Proteomes" id="UP000307201">
    <property type="component" value="Unassembled WGS sequence"/>
</dbReference>
<keyword evidence="7" id="KW-0966">Cell projection</keyword>
<sequence length="130" mass="15002">MQGVGVDQFIQMLFALLLIIILANFLLKRLDRMNQVRSKAIKIIERVPVSKSSSLCIVQVGAQYMLMSFSEHGNEVIKEFSQQEKEEIQIRLHQKAENTKSITDIKKISGDLKSKYKHLKKKYEDSFKGD</sequence>
<organism evidence="7 8">
    <name type="scientific">Marinilactibacillus psychrotolerans</name>
    <dbReference type="NCBI Taxonomy" id="191770"/>
    <lineage>
        <taxon>Bacteria</taxon>
        <taxon>Bacillati</taxon>
        <taxon>Bacillota</taxon>
        <taxon>Bacilli</taxon>
        <taxon>Lactobacillales</taxon>
        <taxon>Carnobacteriaceae</taxon>
        <taxon>Marinilactibacillus</taxon>
    </lineage>
</organism>
<keyword evidence="7" id="KW-0969">Cilium</keyword>
<keyword evidence="5 6" id="KW-0472">Membrane</keyword>
<name>A0A5R9C7U4_9LACT</name>
<reference evidence="7 8" key="1">
    <citation type="submission" date="2019-05" db="EMBL/GenBank/DDBJ databases">
        <title>The metagenome of a microbial culture collection derived from dairy environment covers the genomic content of the human microbiome.</title>
        <authorList>
            <person name="Roder T."/>
            <person name="Wuthrich D."/>
            <person name="Sattari Z."/>
            <person name="Von Ah U."/>
            <person name="Bar C."/>
            <person name="Ronchi F."/>
            <person name="Macpherson A.J."/>
            <person name="Ganal-Vonarburg S.C."/>
            <person name="Bruggmann R."/>
            <person name="Vergeres G."/>
        </authorList>
    </citation>
    <scope>NUCLEOTIDE SEQUENCE [LARGE SCALE GENOMIC DNA]</scope>
    <source>
        <strain evidence="7 8">FAM 24235</strain>
    </source>
</reference>
<keyword evidence="3 6" id="KW-0812">Transmembrane</keyword>
<evidence type="ECO:0000256" key="6">
    <source>
        <dbReference type="SAM" id="Phobius"/>
    </source>
</evidence>
<dbReference type="RefSeq" id="WP_138470484.1">
    <property type="nucleotide sequence ID" value="NZ_JBGQQG010000007.1"/>
</dbReference>
<evidence type="ECO:0000313" key="8">
    <source>
        <dbReference type="Proteomes" id="UP000307201"/>
    </source>
</evidence>
<evidence type="ECO:0000313" key="7">
    <source>
        <dbReference type="EMBL" id="TLQ09347.1"/>
    </source>
</evidence>
<dbReference type="InterPro" id="IPR022781">
    <property type="entry name" value="Flagellar_biosynth_FliO"/>
</dbReference>
<keyword evidence="4 6" id="KW-1133">Transmembrane helix</keyword>
<gene>
    <name evidence="7" type="ORF">FEZ48_00930</name>
</gene>
<keyword evidence="2" id="KW-1003">Cell membrane</keyword>
<evidence type="ECO:0000256" key="4">
    <source>
        <dbReference type="ARBA" id="ARBA00022989"/>
    </source>
</evidence>
<dbReference type="GO" id="GO:0016020">
    <property type="term" value="C:membrane"/>
    <property type="evidence" value="ECO:0007669"/>
    <property type="project" value="InterPro"/>
</dbReference>
<dbReference type="Pfam" id="PF04347">
    <property type="entry name" value="FliO"/>
    <property type="match status" value="1"/>
</dbReference>
<keyword evidence="7" id="KW-0282">Flagellum</keyword>
<evidence type="ECO:0000256" key="5">
    <source>
        <dbReference type="ARBA" id="ARBA00023136"/>
    </source>
</evidence>
<protein>
    <submittedName>
        <fullName evidence="7">Flagellar biosynthetic protein FliO</fullName>
    </submittedName>
</protein>
<feature type="transmembrane region" description="Helical" evidence="6">
    <location>
        <begin position="6"/>
        <end position="27"/>
    </location>
</feature>